<dbReference type="InterPro" id="IPR000873">
    <property type="entry name" value="AMP-dep_synth/lig_dom"/>
</dbReference>
<dbReference type="Pfam" id="PF00668">
    <property type="entry name" value="Condensation"/>
    <property type="match status" value="2"/>
</dbReference>
<accession>A0A5S9R8P7</accession>
<dbReference type="Gene3D" id="3.40.50.980">
    <property type="match status" value="2"/>
</dbReference>
<dbReference type="Proteomes" id="UP000430146">
    <property type="component" value="Unassembled WGS sequence"/>
</dbReference>
<dbReference type="PANTHER" id="PTHR45527:SF1">
    <property type="entry name" value="FATTY ACID SYNTHASE"/>
    <property type="match status" value="1"/>
</dbReference>
<dbReference type="RefSeq" id="WP_159234840.1">
    <property type="nucleotide sequence ID" value="NZ_CACSIP010000056.1"/>
</dbReference>
<dbReference type="Gene3D" id="3.30.300.30">
    <property type="match status" value="1"/>
</dbReference>
<dbReference type="InterPro" id="IPR036736">
    <property type="entry name" value="ACP-like_sf"/>
</dbReference>
<evidence type="ECO:0000256" key="1">
    <source>
        <dbReference type="ARBA" id="ARBA00001957"/>
    </source>
</evidence>
<dbReference type="Gene3D" id="2.30.38.10">
    <property type="entry name" value="Luciferase, Domain 3"/>
    <property type="match status" value="1"/>
</dbReference>
<dbReference type="InterPro" id="IPR001242">
    <property type="entry name" value="Condensation_dom"/>
</dbReference>
<dbReference type="SUPFAM" id="SSF47336">
    <property type="entry name" value="ACP-like"/>
    <property type="match status" value="1"/>
</dbReference>
<dbReference type="Pfam" id="PF00550">
    <property type="entry name" value="PP-binding"/>
    <property type="match status" value="1"/>
</dbReference>
<dbReference type="SUPFAM" id="SSF56801">
    <property type="entry name" value="Acetyl-CoA synthetase-like"/>
    <property type="match status" value="1"/>
</dbReference>
<dbReference type="GO" id="GO:0003824">
    <property type="term" value="F:catalytic activity"/>
    <property type="evidence" value="ECO:0007669"/>
    <property type="project" value="InterPro"/>
</dbReference>
<dbReference type="OrthoDB" id="2472181at2"/>
<dbReference type="Pfam" id="PF00501">
    <property type="entry name" value="AMP-binding"/>
    <property type="match status" value="1"/>
</dbReference>
<dbReference type="EMBL" id="CACSIP010000056">
    <property type="protein sequence ID" value="CAA0134704.1"/>
    <property type="molecule type" value="Genomic_DNA"/>
</dbReference>
<reference evidence="5 6" key="1">
    <citation type="submission" date="2019-11" db="EMBL/GenBank/DDBJ databases">
        <authorList>
            <person name="Holert J."/>
        </authorList>
    </citation>
    <scope>NUCLEOTIDE SEQUENCE [LARGE SCALE GENOMIC DNA]</scope>
    <source>
        <strain evidence="5">BC8_1</strain>
    </source>
</reference>
<dbReference type="SUPFAM" id="SSF52777">
    <property type="entry name" value="CoA-dependent acyltransferases"/>
    <property type="match status" value="4"/>
</dbReference>
<dbReference type="GO" id="GO:0044550">
    <property type="term" value="P:secondary metabolite biosynthetic process"/>
    <property type="evidence" value="ECO:0007669"/>
    <property type="project" value="TreeGrafter"/>
</dbReference>
<dbReference type="PROSITE" id="PS50075">
    <property type="entry name" value="CARRIER"/>
    <property type="match status" value="1"/>
</dbReference>
<dbReference type="Gene3D" id="1.10.1200.10">
    <property type="entry name" value="ACP-like"/>
    <property type="match status" value="1"/>
</dbReference>
<dbReference type="PROSITE" id="PS00012">
    <property type="entry name" value="PHOSPHOPANTETHEINE"/>
    <property type="match status" value="1"/>
</dbReference>
<evidence type="ECO:0000256" key="3">
    <source>
        <dbReference type="ARBA" id="ARBA00022553"/>
    </source>
</evidence>
<dbReference type="Gene3D" id="3.30.559.10">
    <property type="entry name" value="Chloramphenicol acetyltransferase-like domain"/>
    <property type="match status" value="2"/>
</dbReference>
<evidence type="ECO:0000313" key="6">
    <source>
        <dbReference type="Proteomes" id="UP000430146"/>
    </source>
</evidence>
<dbReference type="InterPro" id="IPR006162">
    <property type="entry name" value="Ppantetheine_attach_site"/>
</dbReference>
<evidence type="ECO:0000259" key="4">
    <source>
        <dbReference type="PROSITE" id="PS50075"/>
    </source>
</evidence>
<keyword evidence="2" id="KW-0596">Phosphopantetheine</keyword>
<dbReference type="GO" id="GO:0043041">
    <property type="term" value="P:amino acid activation for nonribosomal peptide biosynthetic process"/>
    <property type="evidence" value="ECO:0007669"/>
    <property type="project" value="TreeGrafter"/>
</dbReference>
<dbReference type="SMART" id="SM00823">
    <property type="entry name" value="PKS_PP"/>
    <property type="match status" value="1"/>
</dbReference>
<dbReference type="PANTHER" id="PTHR45527">
    <property type="entry name" value="NONRIBOSOMAL PEPTIDE SYNTHETASE"/>
    <property type="match status" value="1"/>
</dbReference>
<gene>
    <name evidence="5" type="primary">lgrD_2</name>
    <name evidence="5" type="ORF">AELLOGFF_01816</name>
</gene>
<organism evidence="5 6">
    <name type="scientific">Mycolicibacterium vanbaalenii</name>
    <name type="common">Mycobacterium vanbaalenii</name>
    <dbReference type="NCBI Taxonomy" id="110539"/>
    <lineage>
        <taxon>Bacteria</taxon>
        <taxon>Bacillati</taxon>
        <taxon>Actinomycetota</taxon>
        <taxon>Actinomycetes</taxon>
        <taxon>Mycobacteriales</taxon>
        <taxon>Mycobacteriaceae</taxon>
        <taxon>Mycolicibacterium</taxon>
    </lineage>
</organism>
<evidence type="ECO:0000256" key="2">
    <source>
        <dbReference type="ARBA" id="ARBA00022450"/>
    </source>
</evidence>
<name>A0A5S9R8P7_MYCVN</name>
<dbReference type="SMART" id="SM01294">
    <property type="entry name" value="PKS_PP_betabranch"/>
    <property type="match status" value="1"/>
</dbReference>
<evidence type="ECO:0000313" key="5">
    <source>
        <dbReference type="EMBL" id="CAA0134704.1"/>
    </source>
</evidence>
<keyword evidence="3" id="KW-0597">Phosphoprotein</keyword>
<dbReference type="InterPro" id="IPR045851">
    <property type="entry name" value="AMP-bd_C_sf"/>
</dbReference>
<dbReference type="InterPro" id="IPR025110">
    <property type="entry name" value="AMP-bd_C"/>
</dbReference>
<dbReference type="InterPro" id="IPR023213">
    <property type="entry name" value="CAT-like_dom_sf"/>
</dbReference>
<protein>
    <submittedName>
        <fullName evidence="5">Linear gramicidin synthase subunit D</fullName>
    </submittedName>
</protein>
<dbReference type="GO" id="GO:0008610">
    <property type="term" value="P:lipid biosynthetic process"/>
    <property type="evidence" value="ECO:0007669"/>
    <property type="project" value="UniProtKB-ARBA"/>
</dbReference>
<dbReference type="CDD" id="cd05930">
    <property type="entry name" value="A_NRPS"/>
    <property type="match status" value="1"/>
</dbReference>
<dbReference type="Gene3D" id="3.30.559.30">
    <property type="entry name" value="Nonribosomal peptide synthetase, condensation domain"/>
    <property type="match status" value="2"/>
</dbReference>
<keyword evidence="6" id="KW-1185">Reference proteome</keyword>
<dbReference type="InterPro" id="IPR020806">
    <property type="entry name" value="PKS_PP-bd"/>
</dbReference>
<dbReference type="GO" id="GO:0031177">
    <property type="term" value="F:phosphopantetheine binding"/>
    <property type="evidence" value="ECO:0007669"/>
    <property type="project" value="InterPro"/>
</dbReference>
<dbReference type="NCBIfam" id="TIGR01733">
    <property type="entry name" value="AA-adenyl-dom"/>
    <property type="match status" value="1"/>
</dbReference>
<dbReference type="InterPro" id="IPR010071">
    <property type="entry name" value="AA_adenyl_dom"/>
</dbReference>
<dbReference type="GO" id="GO:0005829">
    <property type="term" value="C:cytosol"/>
    <property type="evidence" value="ECO:0007669"/>
    <property type="project" value="TreeGrafter"/>
</dbReference>
<dbReference type="InterPro" id="IPR009081">
    <property type="entry name" value="PP-bd_ACP"/>
</dbReference>
<proteinExistence type="predicted"/>
<sequence length="1515" mass="163372">MTQTEPQLEPPAIEDVLALSPLQQGLFSMATLTEGTTGDADPYLIAMAADVTGSLDVELLRQCTAALLARHANLRASFVQGNLSRAVQVIPSRVDLPWRHVTVDSDESVRAVESLERATAFDLARGPVIRFLLIESPQRWRFVVTAHHIVIDGWSLPLFMGELVTLYRAGGDVSALPEPPRPYRDYIGWLAHRDQDVSRQAWRRHLHGVDAPTLLTPALTSTAPPAGRPKLTEVTLDATATRELVEAARTRGVTVNTLVQMAWATVVSVITDRVDVTFGVTVSGRPGELAGVERMVGLFINTVPLRVRLDPAESTRSQCLALQREAAALREHSYLSHSEMRALAGIGEMFDTLLVYENFPPGGVVGTTEFPANGATFIPAALESLSHFPVTIAAHLAEEELTVFVEVLDGALGPLPPDALGRRVLHIVQRLISHWDRPLREVGVLLPDEDTPSAAPPASDGWSVTGVHTRFTEVAGSRLGSQALTWDGGALTYRELDEAADRVAAALLDTGVHSETPVAVMLSRGPEYVVAMLGVLKAGAMIVPLDPAMPAERVADILEQSGAQVVVDEAFVAASASSYPEPPSNYRPVHVPASQAAYAVFTSGTTGRPKGVVGTHGAVLAYAHDHVEHVLRPASARVKRPLRVAHAWSFTFDAAWQPLAALLDGHSVHIVGDDAQRDAEALVQTIGRFGIDMLDTTPSMFAQLHDVGLLSTVPLAVLALGGEAVSIATWRLLGDECARTGMTAFNCYGPTETTVEAVVAAIDSHQRPSIGRPTAATRAHVLDAWLRPVPDGVTGELYLSGSQLTRGYLGRAAETAGRFVADPFTVGARMYRTGDVVRRAADGGLQFLGRLDDQVKIRGFRVEPGEIAAVLQSHPEVRDAHVTPRVRSQGPRLAAYVTGAVRPPVVSELRAWLAARLPRYMVPQELLVVEELPLTSHGKIDEAALAAITVDSPEAEGPSSLPQTPTEAALVDLLTEVLDGARVAVTTDFLEMGLDSIVALTTVQAARRRGIEMRARLMLECDNIRELAAAIDAGASEHAPAAVVPERYGTVTPAPIMSWMYEHGHFRRFTQNVLIALPPDITGDRLLQILQALLNRHDMLRSILETTTTGGYRLTTRPPGAVAADDVLVRVDPGPDQLQDALASEAVAALDRIDPVRGSMLQGVWFGGQPSVLMLCVHHLATDVVSWYVILGALAQLAAEIEAGAAPGREAEYTTYRQWTALLEQRSRSAEVADQRDYWVRQLAAPDPVLGSRLPDPTQDTWASLHLTDVLTDPATTRTILSRLDGAGIEMRDFLLTALTITIASWRVARDQPAHHGALIALEGHGREDVVVSGPAGSVDTSATVGWFTSVFPVRLGAGEAAIDVDTAERNPAAARTLLRAVTEQLLAVPNRGLDYGLLRYPYDGAQDGGNALAHFPGPQVEFNYVGRYDLSADRAATEWSLVTESTLNGLMPTSPEPELPLRYTYDVISVVHGSPEGPRLRTSWRWSDRLSSAADVDRLTDHWRRAVTTLGEAL</sequence>
<dbReference type="UniPathway" id="UPA00011"/>
<comment type="cofactor">
    <cofactor evidence="1">
        <name>pantetheine 4'-phosphate</name>
        <dbReference type="ChEBI" id="CHEBI:47942"/>
    </cofactor>
</comment>
<feature type="domain" description="Carrier" evidence="4">
    <location>
        <begin position="961"/>
        <end position="1035"/>
    </location>
</feature>
<dbReference type="Pfam" id="PF13193">
    <property type="entry name" value="AMP-binding_C"/>
    <property type="match status" value="1"/>
</dbReference>